<evidence type="ECO:0000256" key="2">
    <source>
        <dbReference type="ARBA" id="ARBA00022490"/>
    </source>
</evidence>
<dbReference type="FunCoup" id="A0A3Q3EQU5">
    <property type="interactions" value="1255"/>
</dbReference>
<proteinExistence type="predicted"/>
<dbReference type="InParanoid" id="A0A3Q3EQU5"/>
<protein>
    <submittedName>
        <fullName evidence="8">Exoribonuclease 1</fullName>
    </submittedName>
</protein>
<dbReference type="AlphaFoldDB" id="A0A3Q3EQU5"/>
<dbReference type="GeneTree" id="ENSGT00530000063205"/>
<dbReference type="PANTHER" id="PTHR23044">
    <property type="entry name" value="3'-5' EXONUCLEASE ERI1-RELATED"/>
    <property type="match status" value="1"/>
</dbReference>
<evidence type="ECO:0000256" key="4">
    <source>
        <dbReference type="ARBA" id="ARBA00022801"/>
    </source>
</evidence>
<evidence type="ECO:0000256" key="3">
    <source>
        <dbReference type="ARBA" id="ARBA00022722"/>
    </source>
</evidence>
<evidence type="ECO:0000313" key="9">
    <source>
        <dbReference type="Proteomes" id="UP000261660"/>
    </source>
</evidence>
<dbReference type="Gene3D" id="3.30.420.10">
    <property type="entry name" value="Ribonuclease H-like superfamily/Ribonuclease H"/>
    <property type="match status" value="1"/>
</dbReference>
<keyword evidence="2" id="KW-0963">Cytoplasm</keyword>
<evidence type="ECO:0000256" key="6">
    <source>
        <dbReference type="ARBA" id="ARBA00023158"/>
    </source>
</evidence>
<reference evidence="8" key="2">
    <citation type="submission" date="2025-09" db="UniProtKB">
        <authorList>
            <consortium name="Ensembl"/>
        </authorList>
    </citation>
    <scope>IDENTIFICATION</scope>
</reference>
<dbReference type="InterPro" id="IPR036361">
    <property type="entry name" value="SAP_dom_sf"/>
</dbReference>
<dbReference type="GO" id="GO:0005737">
    <property type="term" value="C:cytoplasm"/>
    <property type="evidence" value="ECO:0007669"/>
    <property type="project" value="UniProtKB-SubCell"/>
</dbReference>
<dbReference type="Ensembl" id="ENSLBET00000010395.1">
    <property type="protein sequence ID" value="ENSLBEP00000009861.1"/>
    <property type="gene ID" value="ENSLBEG00000007614.1"/>
</dbReference>
<feature type="domain" description="Exonuclease" evidence="7">
    <location>
        <begin position="53"/>
        <end position="224"/>
    </location>
</feature>
<dbReference type="CDD" id="cd06133">
    <property type="entry name" value="ERI-1_3'hExo_like"/>
    <property type="match status" value="1"/>
</dbReference>
<dbReference type="InterPro" id="IPR047201">
    <property type="entry name" value="ERI-1_3'hExo-like"/>
</dbReference>
<organism evidence="8 9">
    <name type="scientific">Labrus bergylta</name>
    <name type="common">ballan wrasse</name>
    <dbReference type="NCBI Taxonomy" id="56723"/>
    <lineage>
        <taxon>Eukaryota</taxon>
        <taxon>Metazoa</taxon>
        <taxon>Chordata</taxon>
        <taxon>Craniata</taxon>
        <taxon>Vertebrata</taxon>
        <taxon>Euteleostomi</taxon>
        <taxon>Actinopterygii</taxon>
        <taxon>Neopterygii</taxon>
        <taxon>Teleostei</taxon>
        <taxon>Neoteleostei</taxon>
        <taxon>Acanthomorphata</taxon>
        <taxon>Eupercaria</taxon>
        <taxon>Labriformes</taxon>
        <taxon>Labridae</taxon>
        <taxon>Labrus</taxon>
    </lineage>
</organism>
<dbReference type="SUPFAM" id="SSF53098">
    <property type="entry name" value="Ribonuclease H-like"/>
    <property type="match status" value="1"/>
</dbReference>
<dbReference type="Pfam" id="PF00929">
    <property type="entry name" value="RNase_T"/>
    <property type="match status" value="1"/>
</dbReference>
<dbReference type="PANTHER" id="PTHR23044:SF61">
    <property type="entry name" value="3'-5' EXORIBONUCLEASE 1-RELATED"/>
    <property type="match status" value="1"/>
</dbReference>
<dbReference type="InterPro" id="IPR003034">
    <property type="entry name" value="SAP_dom"/>
</dbReference>
<dbReference type="STRING" id="56723.ENSLBEP00000009861"/>
<keyword evidence="6" id="KW-0943">RNA-mediated gene silencing</keyword>
<sequence length="258" mass="29578">MSRDELKKKLADLQLDTRGVKDVMKKRLKSHYKKHKLMQSAGEGGPTDTYYDYICVVDFEATCEEDNPADFHHEIIEFPMVLINTHTLEIVDSFQEYLTGITQKMVDEADTFPGVLQRVVDWLKERELGTKYKYAILTDGAWDMSKFLNIQCQISRLKYPSFAKKWINIRKLYGNFYKVPRAQTKLSTMLEKLGLKYEGRPHSGLDDSRNIARIALRMLQDGCQLRVNERIHAGQLLSVPSSAPVEGAPPPHGPKSKD</sequence>
<reference evidence="8" key="1">
    <citation type="submission" date="2025-08" db="UniProtKB">
        <authorList>
            <consortium name="Ensembl"/>
        </authorList>
    </citation>
    <scope>IDENTIFICATION</scope>
</reference>
<dbReference type="Pfam" id="PF02037">
    <property type="entry name" value="SAP"/>
    <property type="match status" value="1"/>
</dbReference>
<dbReference type="Gene3D" id="1.10.720.30">
    <property type="entry name" value="SAP domain"/>
    <property type="match status" value="1"/>
</dbReference>
<dbReference type="InterPro" id="IPR013520">
    <property type="entry name" value="Ribonucl_H"/>
</dbReference>
<dbReference type="Proteomes" id="UP000261660">
    <property type="component" value="Unplaced"/>
</dbReference>
<keyword evidence="5" id="KW-0269">Exonuclease</keyword>
<dbReference type="InterPro" id="IPR012337">
    <property type="entry name" value="RNaseH-like_sf"/>
</dbReference>
<evidence type="ECO:0000313" key="8">
    <source>
        <dbReference type="Ensembl" id="ENSLBEP00000009861.1"/>
    </source>
</evidence>
<keyword evidence="3" id="KW-0540">Nuclease</keyword>
<dbReference type="GO" id="GO:0005730">
    <property type="term" value="C:nucleolus"/>
    <property type="evidence" value="ECO:0007669"/>
    <property type="project" value="TreeGrafter"/>
</dbReference>
<keyword evidence="9" id="KW-1185">Reference proteome</keyword>
<evidence type="ECO:0000256" key="1">
    <source>
        <dbReference type="ARBA" id="ARBA00004496"/>
    </source>
</evidence>
<accession>A0A3Q3EQU5</accession>
<dbReference type="InterPro" id="IPR051274">
    <property type="entry name" value="3-5_Exoribonuclease"/>
</dbReference>
<evidence type="ECO:0000259" key="7">
    <source>
        <dbReference type="SMART" id="SM00479"/>
    </source>
</evidence>
<dbReference type="GO" id="GO:0003676">
    <property type="term" value="F:nucleic acid binding"/>
    <property type="evidence" value="ECO:0007669"/>
    <property type="project" value="InterPro"/>
</dbReference>
<dbReference type="SMART" id="SM00479">
    <property type="entry name" value="EXOIII"/>
    <property type="match status" value="1"/>
</dbReference>
<dbReference type="InterPro" id="IPR036397">
    <property type="entry name" value="RNaseH_sf"/>
</dbReference>
<comment type="subcellular location">
    <subcellularLocation>
        <location evidence="1">Cytoplasm</location>
    </subcellularLocation>
</comment>
<dbReference type="FunFam" id="3.30.420.10:FF:000034">
    <property type="entry name" value="3'-5' exoribonuclease 1"/>
    <property type="match status" value="1"/>
</dbReference>
<dbReference type="GO" id="GO:0000175">
    <property type="term" value="F:3'-5'-RNA exonuclease activity"/>
    <property type="evidence" value="ECO:0007669"/>
    <property type="project" value="InterPro"/>
</dbReference>
<keyword evidence="4" id="KW-0378">Hydrolase</keyword>
<evidence type="ECO:0000256" key="5">
    <source>
        <dbReference type="ARBA" id="ARBA00022839"/>
    </source>
</evidence>
<dbReference type="GO" id="GO:0031047">
    <property type="term" value="P:regulatory ncRNA-mediated gene silencing"/>
    <property type="evidence" value="ECO:0007669"/>
    <property type="project" value="UniProtKB-KW"/>
</dbReference>
<name>A0A3Q3EQU5_9LABR</name>